<dbReference type="SUPFAM" id="SSF55486">
    <property type="entry name" value="Metalloproteases ('zincins'), catalytic domain"/>
    <property type="match status" value="1"/>
</dbReference>
<keyword evidence="7" id="KW-0809">Transit peptide</keyword>
<dbReference type="Pfam" id="PF01432">
    <property type="entry name" value="Peptidase_M3"/>
    <property type="match status" value="1"/>
</dbReference>
<evidence type="ECO:0000259" key="11">
    <source>
        <dbReference type="Pfam" id="PF01432"/>
    </source>
</evidence>
<dbReference type="InterPro" id="IPR033851">
    <property type="entry name" value="M3A_MIP"/>
</dbReference>
<dbReference type="GO" id="GO:0046872">
    <property type="term" value="F:metal ion binding"/>
    <property type="evidence" value="ECO:0007669"/>
    <property type="project" value="UniProtKB-UniRule"/>
</dbReference>
<organism evidence="12">
    <name type="scientific">Lepeophtheirus salmonis</name>
    <name type="common">Salmon louse</name>
    <name type="synonym">Caligus salmonis</name>
    <dbReference type="NCBI Taxonomy" id="72036"/>
    <lineage>
        <taxon>Eukaryota</taxon>
        <taxon>Metazoa</taxon>
        <taxon>Ecdysozoa</taxon>
        <taxon>Arthropoda</taxon>
        <taxon>Crustacea</taxon>
        <taxon>Multicrustacea</taxon>
        <taxon>Hexanauplia</taxon>
        <taxon>Copepoda</taxon>
        <taxon>Siphonostomatoida</taxon>
        <taxon>Caligidae</taxon>
        <taxon>Lepeophtheirus</taxon>
    </lineage>
</organism>
<dbReference type="InterPro" id="IPR024077">
    <property type="entry name" value="Neurolysin/TOP_dom2"/>
</dbReference>
<protein>
    <recommendedName>
        <fullName evidence="11">Peptidase M3A/M3B catalytic domain-containing protein</fullName>
    </recommendedName>
</protein>
<keyword evidence="5 10" id="KW-0378">Hydrolase</keyword>
<evidence type="ECO:0000256" key="9">
    <source>
        <dbReference type="ARBA" id="ARBA00023128"/>
    </source>
</evidence>
<keyword evidence="6 10" id="KW-0862">Zinc</keyword>
<proteinExistence type="inferred from homology"/>
<dbReference type="GO" id="GO:0006518">
    <property type="term" value="P:peptide metabolic process"/>
    <property type="evidence" value="ECO:0007669"/>
    <property type="project" value="TreeGrafter"/>
</dbReference>
<reference evidence="12" key="1">
    <citation type="submission" date="2014-05" db="EMBL/GenBank/DDBJ databases">
        <authorList>
            <person name="Chronopoulou M."/>
        </authorList>
    </citation>
    <scope>NUCLEOTIDE SEQUENCE</scope>
    <source>
        <tissue evidence="12">Whole organism</tissue>
    </source>
</reference>
<evidence type="ECO:0000256" key="1">
    <source>
        <dbReference type="ARBA" id="ARBA00004173"/>
    </source>
</evidence>
<evidence type="ECO:0000313" key="12">
    <source>
        <dbReference type="EMBL" id="CDW30378.1"/>
    </source>
</evidence>
<keyword evidence="4 10" id="KW-0479">Metal-binding</keyword>
<dbReference type="CDD" id="cd06457">
    <property type="entry name" value="M3A_MIP"/>
    <property type="match status" value="1"/>
</dbReference>
<evidence type="ECO:0000256" key="7">
    <source>
        <dbReference type="ARBA" id="ARBA00022946"/>
    </source>
</evidence>
<dbReference type="PANTHER" id="PTHR11804">
    <property type="entry name" value="PROTEASE M3 THIMET OLIGOPEPTIDASE-RELATED"/>
    <property type="match status" value="1"/>
</dbReference>
<keyword evidence="8 10" id="KW-0482">Metalloprotease</keyword>
<name>A0A0K2TWH4_LEPSM</name>
<dbReference type="GO" id="GO:0004222">
    <property type="term" value="F:metalloendopeptidase activity"/>
    <property type="evidence" value="ECO:0007669"/>
    <property type="project" value="InterPro"/>
</dbReference>
<sequence length="707" mass="80635">YKNRRTYLKMWRGLRSGLSLKNLKLSSQKNYSSHTTTLGSSFNEKPSSLKSLWNINTLRPSENGGLFGFPELTHVHGFRDLKDKCVKRSYELVDEATGNGRNRNITEIFDELSDELCRVADMAEFLRIAHPDSKFAQEAEDACITVSGLVEVLNTHKELYSSLYNVCLNGDIRPESDVDKRVAKLFLFDFQQCGIHLSEDKRQKVVALNDKILQLGQMFAHNSHEPRTVPKSELSKELRYIFDDKHDSVTLSGLLTDSPDDNSREAGYKIYYWYEAQQEAILKEILNSRHDLASLCGYKTYSHRSVLESLSQSPENVDKFLSNLSRRLGGLVSSEYSLLDTIKKKASYRSSKSLEIWDVPYLIQKSKKACFQDVHSISEYFSLGTCMDGLNKVLNSIFDITLVNIEPEKGEIWHQDVRKLVVKNDSGVLGYIFCDFFSRPGKPHQDCHYTIRGGRELPDGSYQDPVVVLMLSLTVSTWNKPTLLTPSMVDNLFHEMGHAIHSMLARTKYQHVTGTRCSTDFAEVPSTLMEYFSNDPRVLSIIGRHYRTGEPLPEKLLKNYCSMKKIFCGVEVHAQLLNSIIDQRFHGHWDKTLSPLDIYRDSFTKHYPLMSYPVGSAWYLRFSHLVGYGAKYYSYLMAKAVASTIWQRNFKDDPLNLDAGTKYKDACLIHGGSRPSYELVSNFIGEPASSELLVDALIDEIEESKES</sequence>
<dbReference type="GO" id="GO:0006627">
    <property type="term" value="P:protein processing involved in protein targeting to mitochondrion"/>
    <property type="evidence" value="ECO:0007669"/>
    <property type="project" value="TreeGrafter"/>
</dbReference>
<evidence type="ECO:0000256" key="4">
    <source>
        <dbReference type="ARBA" id="ARBA00022723"/>
    </source>
</evidence>
<evidence type="ECO:0000256" key="10">
    <source>
        <dbReference type="RuleBase" id="RU003435"/>
    </source>
</evidence>
<evidence type="ECO:0000256" key="5">
    <source>
        <dbReference type="ARBA" id="ARBA00022801"/>
    </source>
</evidence>
<dbReference type="InterPro" id="IPR001567">
    <property type="entry name" value="Pept_M3A_M3B_dom"/>
</dbReference>
<dbReference type="EMBL" id="HACA01013017">
    <property type="protein sequence ID" value="CDW30378.1"/>
    <property type="molecule type" value="Transcribed_RNA"/>
</dbReference>
<dbReference type="AlphaFoldDB" id="A0A0K2TWH4"/>
<evidence type="ECO:0000256" key="6">
    <source>
        <dbReference type="ARBA" id="ARBA00022833"/>
    </source>
</evidence>
<feature type="non-terminal residue" evidence="12">
    <location>
        <position position="1"/>
    </location>
</feature>
<dbReference type="Gene3D" id="3.40.390.10">
    <property type="entry name" value="Collagenase (Catalytic Domain)"/>
    <property type="match status" value="1"/>
</dbReference>
<comment type="cofactor">
    <cofactor evidence="10">
        <name>Zn(2+)</name>
        <dbReference type="ChEBI" id="CHEBI:29105"/>
    </cofactor>
    <text evidence="10">Binds 1 zinc ion.</text>
</comment>
<dbReference type="FunFam" id="3.40.390.10:FF:000013">
    <property type="entry name" value="Mitochondrial intermediate peptidase"/>
    <property type="match status" value="1"/>
</dbReference>
<feature type="domain" description="Peptidase M3A/M3B catalytic" evidence="11">
    <location>
        <begin position="255"/>
        <end position="696"/>
    </location>
</feature>
<comment type="subcellular location">
    <subcellularLocation>
        <location evidence="1">Mitochondrion</location>
    </subcellularLocation>
</comment>
<dbReference type="InterPro" id="IPR045090">
    <property type="entry name" value="Pept_M3A_M3B"/>
</dbReference>
<dbReference type="OrthoDB" id="17530at2759"/>
<dbReference type="PANTHER" id="PTHR11804:SF79">
    <property type="entry name" value="MITOCHONDRIAL INTERMEDIATE PEPTIDASE"/>
    <property type="match status" value="1"/>
</dbReference>
<evidence type="ECO:0000256" key="8">
    <source>
        <dbReference type="ARBA" id="ARBA00023049"/>
    </source>
</evidence>
<keyword evidence="9" id="KW-0496">Mitochondrion</keyword>
<dbReference type="InterPro" id="IPR024079">
    <property type="entry name" value="MetalloPept_cat_dom_sf"/>
</dbReference>
<keyword evidence="3 10" id="KW-0645">Protease</keyword>
<feature type="non-terminal residue" evidence="12">
    <location>
        <position position="707"/>
    </location>
</feature>
<dbReference type="Gene3D" id="1.10.1370.10">
    <property type="entry name" value="Neurolysin, domain 3"/>
    <property type="match status" value="1"/>
</dbReference>
<evidence type="ECO:0000256" key="3">
    <source>
        <dbReference type="ARBA" id="ARBA00022670"/>
    </source>
</evidence>
<dbReference type="GO" id="GO:0005739">
    <property type="term" value="C:mitochondrion"/>
    <property type="evidence" value="ECO:0007669"/>
    <property type="project" value="UniProtKB-SubCell"/>
</dbReference>
<comment type="similarity">
    <text evidence="2 10">Belongs to the peptidase M3 family.</text>
</comment>
<evidence type="ECO:0000256" key="2">
    <source>
        <dbReference type="ARBA" id="ARBA00006040"/>
    </source>
</evidence>
<accession>A0A0K2TWH4</accession>